<reference evidence="3 4" key="1">
    <citation type="submission" date="2017-04" db="EMBL/GenBank/DDBJ databases">
        <title>The whole genome sequencing and assembly of Halobacillus mangrovi strain.</title>
        <authorList>
            <person name="Lee S.-J."/>
            <person name="Park M.-K."/>
            <person name="Kim J.-Y."/>
            <person name="Lee Y.-J."/>
            <person name="Yi H."/>
            <person name="Bahn Y.-S."/>
            <person name="Kim J.F."/>
            <person name="Lee D.-W."/>
        </authorList>
    </citation>
    <scope>NUCLEOTIDE SEQUENCE [LARGE SCALE GENOMIC DNA]</scope>
    <source>
        <strain evidence="3 4">KTB 131</strain>
    </source>
</reference>
<proteinExistence type="predicted"/>
<organism evidence="3 4">
    <name type="scientific">Halobacillus mangrovi</name>
    <dbReference type="NCBI Taxonomy" id="402384"/>
    <lineage>
        <taxon>Bacteria</taxon>
        <taxon>Bacillati</taxon>
        <taxon>Bacillota</taxon>
        <taxon>Bacilli</taxon>
        <taxon>Bacillales</taxon>
        <taxon>Bacillaceae</taxon>
        <taxon>Halobacillus</taxon>
    </lineage>
</organism>
<dbReference type="InterPro" id="IPR029058">
    <property type="entry name" value="AB_hydrolase_fold"/>
</dbReference>
<dbReference type="AlphaFoldDB" id="A0A1W5ZX99"/>
<dbReference type="Gene3D" id="3.40.50.1820">
    <property type="entry name" value="alpha/beta hydrolase"/>
    <property type="match status" value="1"/>
</dbReference>
<dbReference type="GO" id="GO:0016020">
    <property type="term" value="C:membrane"/>
    <property type="evidence" value="ECO:0007669"/>
    <property type="project" value="TreeGrafter"/>
</dbReference>
<dbReference type="KEGG" id="hmn:HM131_14000"/>
<dbReference type="InterPro" id="IPR050266">
    <property type="entry name" value="AB_hydrolase_sf"/>
</dbReference>
<keyword evidence="4" id="KW-1185">Reference proteome</keyword>
<protein>
    <submittedName>
        <fullName evidence="3">Proline iminopeptidase</fullName>
    </submittedName>
</protein>
<dbReference type="EMBL" id="CP020772">
    <property type="protein sequence ID" value="ARI77890.1"/>
    <property type="molecule type" value="Genomic_DNA"/>
</dbReference>
<dbReference type="OrthoDB" id="9796770at2"/>
<dbReference type="GO" id="GO:0016787">
    <property type="term" value="F:hydrolase activity"/>
    <property type="evidence" value="ECO:0007669"/>
    <property type="project" value="UniProtKB-KW"/>
</dbReference>
<evidence type="ECO:0000256" key="1">
    <source>
        <dbReference type="ARBA" id="ARBA00022801"/>
    </source>
</evidence>
<evidence type="ECO:0000259" key="2">
    <source>
        <dbReference type="Pfam" id="PF00561"/>
    </source>
</evidence>
<feature type="domain" description="AB hydrolase-1" evidence="2">
    <location>
        <begin position="44"/>
        <end position="266"/>
    </location>
</feature>
<evidence type="ECO:0000313" key="4">
    <source>
        <dbReference type="Proteomes" id="UP000192527"/>
    </source>
</evidence>
<dbReference type="SUPFAM" id="SSF53474">
    <property type="entry name" value="alpha/beta-Hydrolases"/>
    <property type="match status" value="1"/>
</dbReference>
<dbReference type="Proteomes" id="UP000192527">
    <property type="component" value="Chromosome"/>
</dbReference>
<sequence>MEKWSKQMVHTTRGIFEVFTKGKGQPLCVTHHYSEYNDTGDYFADIFTDQHKVYLVNLREAGNSVKASEPYELSLLETVFDLEAIREALKLPSWSFAGHSIGGVIGVMYGIHFSNKLNANILVGAAARDYATLSSTCIYNPAHPDFEYMQELIETLKCPDLSEEMRKEKSIERTQLSLHDPETHHQLFNKNIHKRMAVPRLNFFNRELQIFDVTKKLHLSSVKTFIACGKHDVQCPLEFSMEMYDLLPQAELVVFQESNHYPFLEEKELFIREVDRFMKS</sequence>
<dbReference type="RefSeq" id="WP_085030351.1">
    <property type="nucleotide sequence ID" value="NZ_CP020772.1"/>
</dbReference>
<gene>
    <name evidence="3" type="ORF">HM131_14000</name>
</gene>
<evidence type="ECO:0000313" key="3">
    <source>
        <dbReference type="EMBL" id="ARI77890.1"/>
    </source>
</evidence>
<dbReference type="PANTHER" id="PTHR43798">
    <property type="entry name" value="MONOACYLGLYCEROL LIPASE"/>
    <property type="match status" value="1"/>
</dbReference>
<keyword evidence="1" id="KW-0378">Hydrolase</keyword>
<dbReference type="STRING" id="402384.HM131_14000"/>
<dbReference type="InterPro" id="IPR000073">
    <property type="entry name" value="AB_hydrolase_1"/>
</dbReference>
<dbReference type="PANTHER" id="PTHR43798:SF31">
    <property type="entry name" value="AB HYDROLASE SUPERFAMILY PROTEIN YCLE"/>
    <property type="match status" value="1"/>
</dbReference>
<name>A0A1W5ZX99_9BACI</name>
<dbReference type="Pfam" id="PF00561">
    <property type="entry name" value="Abhydrolase_1"/>
    <property type="match status" value="1"/>
</dbReference>
<accession>A0A1W5ZX99</accession>